<dbReference type="PANTHER" id="PTHR48144:SF2">
    <property type="entry name" value="DNA-DIRECTED DNA POLYMERASE"/>
    <property type="match status" value="1"/>
</dbReference>
<evidence type="ECO:0008006" key="3">
    <source>
        <dbReference type="Google" id="ProtNLM"/>
    </source>
</evidence>
<comment type="caution">
    <text evidence="1">The sequence shown here is derived from an EMBL/GenBank/DDBJ whole genome shotgun (WGS) entry which is preliminary data.</text>
</comment>
<name>A0AB34J1I7_PRYPA</name>
<proteinExistence type="predicted"/>
<evidence type="ECO:0000313" key="2">
    <source>
        <dbReference type="Proteomes" id="UP001515480"/>
    </source>
</evidence>
<gene>
    <name evidence="1" type="ORF">AB1Y20_006071</name>
</gene>
<dbReference type="GO" id="GO:0000166">
    <property type="term" value="F:nucleotide binding"/>
    <property type="evidence" value="ECO:0007669"/>
    <property type="project" value="InterPro"/>
</dbReference>
<protein>
    <recommendedName>
        <fullName evidence="3">DNA-directed DNA polymerase</fullName>
    </recommendedName>
</protein>
<dbReference type="AlphaFoldDB" id="A0AB34J1I7"/>
<dbReference type="SUPFAM" id="SSF56672">
    <property type="entry name" value="DNA/RNA polymerases"/>
    <property type="match status" value="1"/>
</dbReference>
<sequence>MTEMPNGEWRVELYKEIQTHFNRQHVACEILSTSKNIMNEVMCTAEDIGAPIYYTDTDSMHMEYADVNRLADEFKTRYGHTLIGKQLGQFHVDFDFDGAVGEIYSEEAVFIGKKTYIDVLRDEAGNRAYHIRCKGIPSKCIDHTVRTQYAHDPLRCFMDFYVGKSVVFNLSAGGSAVFKISKRHTVSTVELKRKVGFPPDVDRC</sequence>
<dbReference type="Proteomes" id="UP001515480">
    <property type="component" value="Unassembled WGS sequence"/>
</dbReference>
<dbReference type="InterPro" id="IPR023211">
    <property type="entry name" value="DNA_pol_palm_dom_sf"/>
</dbReference>
<dbReference type="InterPro" id="IPR043502">
    <property type="entry name" value="DNA/RNA_pol_sf"/>
</dbReference>
<dbReference type="EMBL" id="JBGBPQ010000014">
    <property type="protein sequence ID" value="KAL1511262.1"/>
    <property type="molecule type" value="Genomic_DNA"/>
</dbReference>
<dbReference type="GO" id="GO:0003676">
    <property type="term" value="F:nucleic acid binding"/>
    <property type="evidence" value="ECO:0007669"/>
    <property type="project" value="InterPro"/>
</dbReference>
<dbReference type="PANTHER" id="PTHR48144">
    <property type="entry name" value="DNA-DIRECTED DNA POLYMERASE"/>
    <property type="match status" value="1"/>
</dbReference>
<dbReference type="InterPro" id="IPR017964">
    <property type="entry name" value="DNA-dir_DNA_pol_B_CS"/>
</dbReference>
<organism evidence="1 2">
    <name type="scientific">Prymnesium parvum</name>
    <name type="common">Toxic golden alga</name>
    <dbReference type="NCBI Taxonomy" id="97485"/>
    <lineage>
        <taxon>Eukaryota</taxon>
        <taxon>Haptista</taxon>
        <taxon>Haptophyta</taxon>
        <taxon>Prymnesiophyceae</taxon>
        <taxon>Prymnesiales</taxon>
        <taxon>Prymnesiaceae</taxon>
        <taxon>Prymnesium</taxon>
    </lineage>
</organism>
<accession>A0AB34J1I7</accession>
<evidence type="ECO:0000313" key="1">
    <source>
        <dbReference type="EMBL" id="KAL1511262.1"/>
    </source>
</evidence>
<dbReference type="PROSITE" id="PS00116">
    <property type="entry name" value="DNA_POLYMERASE_B"/>
    <property type="match status" value="1"/>
</dbReference>
<keyword evidence="2" id="KW-1185">Reference proteome</keyword>
<dbReference type="Gene3D" id="3.90.1600.10">
    <property type="entry name" value="Palm domain of DNA polymerase"/>
    <property type="match status" value="1"/>
</dbReference>
<reference evidence="1 2" key="1">
    <citation type="journal article" date="2024" name="Science">
        <title>Giant polyketide synthase enzymes in the biosynthesis of giant marine polyether toxins.</title>
        <authorList>
            <person name="Fallon T.R."/>
            <person name="Shende V.V."/>
            <person name="Wierzbicki I.H."/>
            <person name="Pendleton A.L."/>
            <person name="Watervoot N.F."/>
            <person name="Auber R.P."/>
            <person name="Gonzalez D.J."/>
            <person name="Wisecaver J.H."/>
            <person name="Moore B.S."/>
        </authorList>
    </citation>
    <scope>NUCLEOTIDE SEQUENCE [LARGE SCALE GENOMIC DNA]</scope>
    <source>
        <strain evidence="1 2">12B1</strain>
    </source>
</reference>